<name>A0A4D6N5L1_VIGUN</name>
<dbReference type="InterPro" id="IPR046960">
    <property type="entry name" value="PPR_At4g14850-like_plant"/>
</dbReference>
<dbReference type="Gene3D" id="1.25.40.10">
    <property type="entry name" value="Tetratricopeptide repeat domain"/>
    <property type="match status" value="10"/>
</dbReference>
<dbReference type="GO" id="GO:0003723">
    <property type="term" value="F:RNA binding"/>
    <property type="evidence" value="ECO:0007669"/>
    <property type="project" value="InterPro"/>
</dbReference>
<dbReference type="InterPro" id="IPR002885">
    <property type="entry name" value="PPR_rpt"/>
</dbReference>
<feature type="repeat" description="PPR" evidence="3">
    <location>
        <begin position="1297"/>
        <end position="1331"/>
    </location>
</feature>
<proteinExistence type="inferred from homology"/>
<evidence type="ECO:0000256" key="1">
    <source>
        <dbReference type="ARBA" id="ARBA00006643"/>
    </source>
</evidence>
<dbReference type="Pfam" id="PF13041">
    <property type="entry name" value="PPR_2"/>
    <property type="match status" value="8"/>
</dbReference>
<evidence type="ECO:0000256" key="3">
    <source>
        <dbReference type="PROSITE-ProRule" id="PRU00708"/>
    </source>
</evidence>
<keyword evidence="5" id="KW-0255">Endonuclease</keyword>
<feature type="repeat" description="PPR" evidence="3">
    <location>
        <begin position="82"/>
        <end position="116"/>
    </location>
</feature>
<keyword evidence="5" id="KW-0378">Hydrolase</keyword>
<feature type="repeat" description="PPR" evidence="3">
    <location>
        <begin position="457"/>
        <end position="491"/>
    </location>
</feature>
<dbReference type="FunFam" id="1.25.40.10:FF:000196">
    <property type="entry name" value="Pentatricopeptide repeat-containing protein At4g14850"/>
    <property type="match status" value="2"/>
</dbReference>
<accession>A0A4D6N5L1</accession>
<evidence type="ECO:0000313" key="6">
    <source>
        <dbReference type="Proteomes" id="UP000501690"/>
    </source>
</evidence>
<feature type="domain" description="DYW" evidence="4">
    <location>
        <begin position="1520"/>
        <end position="1588"/>
    </location>
</feature>
<dbReference type="FunFam" id="1.25.40.10:FF:000381">
    <property type="entry name" value="Pentatricopeptide repeat-containing protein"/>
    <property type="match status" value="1"/>
</dbReference>
<sequence>MMSCSKTIANTFFPCRFRETCLQVLSLCNSKTLEEGACVHSTMIKVGLQQDLYLSNNLLSLYAKCFGVGPARHFFDEMPHKDVVSWTTLLSAHTKHRYHFEALELFDMMLGSGQCPNEFTLSSALKSCSALGEFEFGAQIHASVVKLGLELNPVLGTTLVDLYTKCDGTVEPHKLLTFVTDGDVVSWTTMISSLVETSKWSEALQVYVKMIEVGVYPNGFTFVKLLGMSSFLGLGMGCGKILHAQLIRFGVEMNLILKTAIVDMYAKCRRVEDAIKVSNQTPECDVYLWTTIISGFIQNFQIREAVNAFLDMRLSRAQPNNFTYASLLNASSSILSLGLGEQFHSLVITVGLENDIFVGNALVDMYMKCSQTPANGVEAFRGIDSPNVISWTSLIAGFAEHGLEEESFQLFREMQAAGVQPNSFTLSAILGACSKMKSVFQTMKIHGHIIKTKADVDIAVGNSLVDGYAGGGMTDEAWSVIHKMNHRDLITYTTLAAKLNQRGDHEMALKVIAHMCNDDVKMDEFSLASFLSAAASLGTMETGKQLHCYSVKSGFEICNSFSNSLVHLYSKCGSMHDAYRAFEDINEPDTVSWNGLISGLASNGHISDALSAFDDMRLAGVKPDSFTFLSLMFACSQGSLLNQGLVYFYSMEKTYDITPKLDHYVCLIDLLGRGGRLEEAMGVIETMPFMPDSVIYKTLLNACKLHGNVPLGEDMARRCLELDPCDPAVYLLLASLYDNARLSDFGDKTRRLMRERGLRRSPRQCWMEVRGRIHVFSASEKIDKGEIHEKLEYFITEMKNRGYPYQENEDKLYHPEQLALAFGVLTAPTMAPIRINKNSAICNHCHSFIMHLTEFVDREIIVRDRKRIHFFKEGQCSCRGCAQITYLTFYSCSSLLLTFVRFVLTSKWSEALQVYVKMIEVGVYPNGFTFVKLLGMSSFLGLGMGCGKILHAQLIRFGVEMNLILKTAIVDMYAKCRRVEDAIKVSNQTPECDVYLWTTIISGFIQNFQIREAVNAFLDMRLSRAQPNNFTYASLLNASSSILSLGLGEQFHSLVITVGLENDIFVGNALVDMYMKCSQTPANGVEAFRGIDSPNVISWTSLIAGFAEHGLEEESFQLFREMQAAGVQPNSFTLSAILGACSKMKSVFQTMKIHGHIIKTKADVDIAVGNSLVDGYAGGGMTDEAWSVIHKMNHRDLITYTTLAAKLNQRGDHEMALKVIAHMCNDDVKMDEFSLASFLSAAASLGTMETGKQLHCYSVKSGFEICNSFSNSLVHLYSKCGSMHDAYRAFEDINEPDTVSWNGLISGLASNGHISDALSAFDDMRLAGVKPDSFTFLSLMFACSQGSLLNQGLVYFYSMEKTYDITPKLDHYVCLIDLLGRGGRLEEAMGVIETMPFMPDSVIYKTLLNACKLHGNVPLGEDMARRCLELDPCDPAVYLLLASLYDNARLSDFGDKTRRLMRERGLRRSPRQCWMEVRGRIHVFSASEKIDKGEIHEKLEYFITEMKNRGYPYQENEDKLYHPEQLALAFGVLTAPTMAPIRINKNSAICNHCHSFIMHLTEFVDREIIVRDRKRIHFFKEGQCSCRGHSLKC</sequence>
<dbReference type="Pfam" id="PF01535">
    <property type="entry name" value="PPR"/>
    <property type="match status" value="4"/>
</dbReference>
<dbReference type="GO" id="GO:0008270">
    <property type="term" value="F:zinc ion binding"/>
    <property type="evidence" value="ECO:0007669"/>
    <property type="project" value="InterPro"/>
</dbReference>
<reference evidence="5 6" key="1">
    <citation type="submission" date="2019-04" db="EMBL/GenBank/DDBJ databases">
        <title>An improved genome assembly and genetic linkage map for asparagus bean, Vigna unguiculata ssp. sesquipedialis.</title>
        <authorList>
            <person name="Xia Q."/>
            <person name="Zhang R."/>
            <person name="Dong Y."/>
        </authorList>
    </citation>
    <scope>NUCLEOTIDE SEQUENCE [LARGE SCALE GENOMIC DNA]</scope>
    <source>
        <tissue evidence="5">Leaf</tissue>
    </source>
</reference>
<protein>
    <submittedName>
        <fullName evidence="5">Structure-specific endonuclease subunit SLX1</fullName>
    </submittedName>
</protein>
<dbReference type="GO" id="GO:0009451">
    <property type="term" value="P:RNA modification"/>
    <property type="evidence" value="ECO:0007669"/>
    <property type="project" value="InterPro"/>
</dbReference>
<dbReference type="PROSITE" id="PS51375">
    <property type="entry name" value="PPR"/>
    <property type="match status" value="10"/>
</dbReference>
<dbReference type="PANTHER" id="PTHR47926:SF471">
    <property type="entry name" value="DYW DOMAIN-CONTAINING PROTEIN"/>
    <property type="match status" value="1"/>
</dbReference>
<evidence type="ECO:0000256" key="2">
    <source>
        <dbReference type="ARBA" id="ARBA00022737"/>
    </source>
</evidence>
<dbReference type="NCBIfam" id="TIGR00756">
    <property type="entry name" value="PPR"/>
    <property type="match status" value="6"/>
</dbReference>
<keyword evidence="5" id="KW-0540">Nuclease</keyword>
<dbReference type="EMBL" id="CP039353">
    <property type="protein sequence ID" value="QCE08144.1"/>
    <property type="molecule type" value="Genomic_DNA"/>
</dbReference>
<dbReference type="GO" id="GO:0004519">
    <property type="term" value="F:endonuclease activity"/>
    <property type="evidence" value="ECO:0007669"/>
    <property type="project" value="UniProtKB-KW"/>
</dbReference>
<feature type="repeat" description="PPR" evidence="3">
    <location>
        <begin position="183"/>
        <end position="217"/>
    </location>
</feature>
<feature type="repeat" description="PPR" evidence="3">
    <location>
        <begin position="1095"/>
        <end position="1129"/>
    </location>
</feature>
<feature type="repeat" description="PPR" evidence="3">
    <location>
        <begin position="993"/>
        <end position="1027"/>
    </location>
</feature>
<feature type="domain" description="DYW" evidence="4">
    <location>
        <begin position="812"/>
        <end position="880"/>
    </location>
</feature>
<keyword evidence="6" id="KW-1185">Reference proteome</keyword>
<evidence type="ECO:0000259" key="4">
    <source>
        <dbReference type="Pfam" id="PF14432"/>
    </source>
</evidence>
<organism evidence="5 6">
    <name type="scientific">Vigna unguiculata</name>
    <name type="common">Cowpea</name>
    <dbReference type="NCBI Taxonomy" id="3917"/>
    <lineage>
        <taxon>Eukaryota</taxon>
        <taxon>Viridiplantae</taxon>
        <taxon>Streptophyta</taxon>
        <taxon>Embryophyta</taxon>
        <taxon>Tracheophyta</taxon>
        <taxon>Spermatophyta</taxon>
        <taxon>Magnoliopsida</taxon>
        <taxon>eudicotyledons</taxon>
        <taxon>Gunneridae</taxon>
        <taxon>Pentapetalae</taxon>
        <taxon>rosids</taxon>
        <taxon>fabids</taxon>
        <taxon>Fabales</taxon>
        <taxon>Fabaceae</taxon>
        <taxon>Papilionoideae</taxon>
        <taxon>50 kb inversion clade</taxon>
        <taxon>NPAAA clade</taxon>
        <taxon>indigoferoid/millettioid clade</taxon>
        <taxon>Phaseoleae</taxon>
        <taxon>Vigna</taxon>
    </lineage>
</organism>
<dbReference type="InterPro" id="IPR032867">
    <property type="entry name" value="DYW_dom"/>
</dbReference>
<feature type="repeat" description="PPR" evidence="3">
    <location>
        <begin position="589"/>
        <end position="623"/>
    </location>
</feature>
<dbReference type="Pfam" id="PF14432">
    <property type="entry name" value="DYW_deaminase"/>
    <property type="match status" value="2"/>
</dbReference>
<feature type="repeat" description="PPR" evidence="3">
    <location>
        <begin position="1165"/>
        <end position="1199"/>
    </location>
</feature>
<dbReference type="PANTHER" id="PTHR47926">
    <property type="entry name" value="PENTATRICOPEPTIDE REPEAT-CONTAINING PROTEIN"/>
    <property type="match status" value="1"/>
</dbReference>
<comment type="similarity">
    <text evidence="1">Belongs to the PPR family. PCMP-H subfamily.</text>
</comment>
<dbReference type="FunFam" id="1.25.40.10:FF:000227">
    <property type="entry name" value="Pentatricopeptide repeat-containing protein At3g13880"/>
    <property type="match status" value="2"/>
</dbReference>
<feature type="repeat" description="PPR" evidence="3">
    <location>
        <begin position="387"/>
        <end position="421"/>
    </location>
</feature>
<dbReference type="InterPro" id="IPR011990">
    <property type="entry name" value="TPR-like_helical_dom_sf"/>
</dbReference>
<dbReference type="FunFam" id="1.25.40.10:FF:001093">
    <property type="entry name" value="Pentatricopeptide repeat-containing protein At2g34400"/>
    <property type="match status" value="2"/>
</dbReference>
<gene>
    <name evidence="5" type="ORF">DEO72_LG9g3169</name>
</gene>
<dbReference type="FunFam" id="1.25.40.10:FF:001224">
    <property type="entry name" value="Pentatricopeptide repeat-containing protein chloroplastic"/>
    <property type="match status" value="2"/>
</dbReference>
<evidence type="ECO:0000313" key="5">
    <source>
        <dbReference type="EMBL" id="QCE08144.1"/>
    </source>
</evidence>
<dbReference type="Proteomes" id="UP000501690">
    <property type="component" value="Linkage Group LG9"/>
</dbReference>
<feature type="repeat" description="PPR" evidence="3">
    <location>
        <begin position="285"/>
        <end position="319"/>
    </location>
</feature>
<keyword evidence="2" id="KW-0677">Repeat</keyword>